<protein>
    <submittedName>
        <fullName evidence="1">Uncharacterized protein</fullName>
    </submittedName>
</protein>
<name>A0A382PC98_9ZZZZ</name>
<accession>A0A382PC98</accession>
<dbReference type="AlphaFoldDB" id="A0A382PC98"/>
<sequence length="34" mass="4012">MNSIKVFYIFKKDDIGKSNPDEINVISLAYSFKW</sequence>
<proteinExistence type="predicted"/>
<reference evidence="1" key="1">
    <citation type="submission" date="2018-05" db="EMBL/GenBank/DDBJ databases">
        <authorList>
            <person name="Lanie J.A."/>
            <person name="Ng W.-L."/>
            <person name="Kazmierczak K.M."/>
            <person name="Andrzejewski T.M."/>
            <person name="Davidsen T.M."/>
            <person name="Wayne K.J."/>
            <person name="Tettelin H."/>
            <person name="Glass J.I."/>
            <person name="Rusch D."/>
            <person name="Podicherti R."/>
            <person name="Tsui H.-C.T."/>
            <person name="Winkler M.E."/>
        </authorList>
    </citation>
    <scope>NUCLEOTIDE SEQUENCE</scope>
</reference>
<organism evidence="1">
    <name type="scientific">marine metagenome</name>
    <dbReference type="NCBI Taxonomy" id="408172"/>
    <lineage>
        <taxon>unclassified sequences</taxon>
        <taxon>metagenomes</taxon>
        <taxon>ecological metagenomes</taxon>
    </lineage>
</organism>
<evidence type="ECO:0000313" key="1">
    <source>
        <dbReference type="EMBL" id="SVC70348.1"/>
    </source>
</evidence>
<gene>
    <name evidence="1" type="ORF">METZ01_LOCUS323202</name>
</gene>
<dbReference type="EMBL" id="UINC01106003">
    <property type="protein sequence ID" value="SVC70348.1"/>
    <property type="molecule type" value="Genomic_DNA"/>
</dbReference>